<dbReference type="Pfam" id="PF13505">
    <property type="entry name" value="OMP_b-brl"/>
    <property type="match status" value="1"/>
</dbReference>
<protein>
    <submittedName>
        <fullName evidence="4">Opacity protein-like surface antigen</fullName>
    </submittedName>
</protein>
<dbReference type="InterPro" id="IPR027385">
    <property type="entry name" value="Beta-barrel_OMP"/>
</dbReference>
<comment type="caution">
    <text evidence="4">The sequence shown here is derived from an EMBL/GenBank/DDBJ whole genome shotgun (WGS) entry which is preliminary data.</text>
</comment>
<keyword evidence="5" id="KW-1185">Reference proteome</keyword>
<dbReference type="RefSeq" id="WP_184151882.1">
    <property type="nucleotide sequence ID" value="NZ_JACHFM010000003.1"/>
</dbReference>
<dbReference type="EMBL" id="JACHFM010000003">
    <property type="protein sequence ID" value="MBB5223305.1"/>
    <property type="molecule type" value="Genomic_DNA"/>
</dbReference>
<evidence type="ECO:0000256" key="2">
    <source>
        <dbReference type="SAM" id="SignalP"/>
    </source>
</evidence>
<evidence type="ECO:0000259" key="3">
    <source>
        <dbReference type="Pfam" id="PF13505"/>
    </source>
</evidence>
<accession>A0A840SRX1</accession>
<evidence type="ECO:0000313" key="4">
    <source>
        <dbReference type="EMBL" id="MBB5223305.1"/>
    </source>
</evidence>
<dbReference type="Gene3D" id="2.40.160.20">
    <property type="match status" value="1"/>
</dbReference>
<dbReference type="AlphaFoldDB" id="A0A840SRX1"/>
<evidence type="ECO:0000313" key="5">
    <source>
        <dbReference type="Proteomes" id="UP000549457"/>
    </source>
</evidence>
<feature type="signal peptide" evidence="2">
    <location>
        <begin position="1"/>
        <end position="25"/>
    </location>
</feature>
<dbReference type="InterPro" id="IPR011250">
    <property type="entry name" value="OMP/PagP_B-barrel"/>
</dbReference>
<evidence type="ECO:0000256" key="1">
    <source>
        <dbReference type="ARBA" id="ARBA00022729"/>
    </source>
</evidence>
<sequence>MSRATIIIGAAATAAMLAGAGAASAQGYYLKGFGGWTIPQNNDFTLDDRNLGTGSSSGLDYDSGYILGAAAGYEVNPHVALELEYAYRNSDATLKGTGGADGTLKSNAFMANAIYTFNGIGPNGAFRPYVGAGLGAADQKYNPGDFGSLDGDYNFAYQVITGVAYDVAPNWTLNGEVRYFGVTDQTLENSDYGVKNSYGTFDAIVGATYHF</sequence>
<gene>
    <name evidence="4" type="ORF">HNP73_003252</name>
</gene>
<name>A0A840SRX1_9RHOB</name>
<dbReference type="SUPFAM" id="SSF56925">
    <property type="entry name" value="OMPA-like"/>
    <property type="match status" value="1"/>
</dbReference>
<feature type="chain" id="PRO_5032420215" evidence="2">
    <location>
        <begin position="26"/>
        <end position="211"/>
    </location>
</feature>
<proteinExistence type="predicted"/>
<reference evidence="4 5" key="1">
    <citation type="submission" date="2020-08" db="EMBL/GenBank/DDBJ databases">
        <title>Genomic Encyclopedia of Type Strains, Phase IV (KMG-IV): sequencing the most valuable type-strain genomes for metagenomic binning, comparative biology and taxonomic classification.</title>
        <authorList>
            <person name="Goeker M."/>
        </authorList>
    </citation>
    <scope>NUCLEOTIDE SEQUENCE [LARGE SCALE GENOMIC DNA]</scope>
    <source>
        <strain evidence="4 5">DSM 101730</strain>
    </source>
</reference>
<keyword evidence="1 2" id="KW-0732">Signal</keyword>
<organism evidence="4 5">
    <name type="scientific">Amaricoccus macauensis</name>
    <dbReference type="NCBI Taxonomy" id="57001"/>
    <lineage>
        <taxon>Bacteria</taxon>
        <taxon>Pseudomonadati</taxon>
        <taxon>Pseudomonadota</taxon>
        <taxon>Alphaproteobacteria</taxon>
        <taxon>Rhodobacterales</taxon>
        <taxon>Paracoccaceae</taxon>
        <taxon>Amaricoccus</taxon>
    </lineage>
</organism>
<dbReference type="Proteomes" id="UP000549457">
    <property type="component" value="Unassembled WGS sequence"/>
</dbReference>
<feature type="domain" description="Outer membrane protein beta-barrel" evidence="3">
    <location>
        <begin position="9"/>
        <end position="197"/>
    </location>
</feature>